<evidence type="ECO:0000259" key="9">
    <source>
        <dbReference type="PROSITE" id="PS50196"/>
    </source>
</evidence>
<dbReference type="SUPFAM" id="SSF50729">
    <property type="entry name" value="PH domain-like"/>
    <property type="match status" value="1"/>
</dbReference>
<feature type="domain" description="RanBD1" evidence="9">
    <location>
        <begin position="665"/>
        <end position="793"/>
    </location>
</feature>
<feature type="compositionally biased region" description="Basic and acidic residues" evidence="8">
    <location>
        <begin position="249"/>
        <end position="259"/>
    </location>
</feature>
<name>A0AAD5SI61_9FUNG</name>
<feature type="compositionally biased region" description="Low complexity" evidence="8">
    <location>
        <begin position="140"/>
        <end position="165"/>
    </location>
</feature>
<dbReference type="InterPro" id="IPR011993">
    <property type="entry name" value="PH-like_dom_sf"/>
</dbReference>
<feature type="compositionally biased region" description="Low complexity" evidence="8">
    <location>
        <begin position="189"/>
        <end position="202"/>
    </location>
</feature>
<dbReference type="PROSITE" id="PS50196">
    <property type="entry name" value="RANBD1"/>
    <property type="match status" value="1"/>
</dbReference>
<feature type="compositionally biased region" description="Basic residues" evidence="8">
    <location>
        <begin position="40"/>
        <end position="49"/>
    </location>
</feature>
<feature type="compositionally biased region" description="Low complexity" evidence="8">
    <location>
        <begin position="422"/>
        <end position="442"/>
    </location>
</feature>
<dbReference type="SMART" id="SM00160">
    <property type="entry name" value="RanBD"/>
    <property type="match status" value="1"/>
</dbReference>
<evidence type="ECO:0000256" key="7">
    <source>
        <dbReference type="ARBA" id="ARBA00023242"/>
    </source>
</evidence>
<dbReference type="Gene3D" id="2.30.29.30">
    <property type="entry name" value="Pleckstrin-homology domain (PH domain)/Phosphotyrosine-binding domain (PTB)"/>
    <property type="match status" value="1"/>
</dbReference>
<dbReference type="Pfam" id="PF08911">
    <property type="entry name" value="NUP50"/>
    <property type="match status" value="1"/>
</dbReference>
<dbReference type="InterPro" id="IPR053074">
    <property type="entry name" value="NPC_Nucleoporin"/>
</dbReference>
<feature type="region of interest" description="Disordered" evidence="8">
    <location>
        <begin position="558"/>
        <end position="614"/>
    </location>
</feature>
<accession>A0AAD5SI61</accession>
<sequence length="793" mass="80482">MGKREADNYLTSENVHEQDDEDETPSGTFQQASAETLRNRVIKAPKSRLSRQPGAAAGSGTPKSVFGGFSFTNPAPSAAPSPFAAPQTSTGDGAGKNDSTPLPKSSTIFGQTGSAFSFGTPSLPASDKAPGPAPFSFLNPSSQSSQPPTTSAPTPFAGFTPTTSANSSAASAFAFGASAVPTFNTLSKPSIPSSTSTPSISSFGGFAFGKPNPTEAAESKGETEDMDVSSTPPDTGTVPITEDQPNAKSAKEDVGNADRKREVKLLAKKLAGLNNSVQRALAKGYGEDKFSDMSPVFEMYKKHRETILSDHRNLIDFLNAKTGKSLSESLKSNEDGTDIGALATKGKAPEALVPSTSFGQPNSGSVSVPNPVSSFTLPSAPAPSAAPAFDLGGATTTLSASAPKLTSASGFSFGSATQPVTAPTSGSAFSATTTSSPFSFDPATKESTTAIASKPASFSFTSNQPSAVSTSGADSKPTFAFGTTPAFGGTSPASNDAKAPPSSAFGSSSNDSKPLLFSLKASTPDNKAGLFSIPNASSDAKPSLSVFGSTATESKPTFAFGSTGGDSKSPGAFTFGTSPKAPGSSSLGFTFGSPPSTASTSTSGRDAKPAPFSFGGGSAGGSAAFGFGMAPAPPPFSFVRPALNTAGSSAEDGKDNEDGGDGDDAAPPEEQIGDTLMKGAGEEEEDTVYEVRAKLSKREGDKWPVVGLGQLKLNKNRTTGKVRFLFRAEASGRLLLNSATYPELKPAVQMAGKQANVTFMAANDAGKLTMFAAKVKTGEDGNALLDAILKSKA</sequence>
<dbReference type="InterPro" id="IPR015007">
    <property type="entry name" value="NUP2/50/61"/>
</dbReference>
<reference evidence="10" key="1">
    <citation type="submission" date="2020-05" db="EMBL/GenBank/DDBJ databases">
        <title>Phylogenomic resolution of chytrid fungi.</title>
        <authorList>
            <person name="Stajich J.E."/>
            <person name="Amses K."/>
            <person name="Simmons R."/>
            <person name="Seto K."/>
            <person name="Myers J."/>
            <person name="Bonds A."/>
            <person name="Quandt C.A."/>
            <person name="Barry K."/>
            <person name="Liu P."/>
            <person name="Grigoriev I."/>
            <person name="Longcore J.E."/>
            <person name="James T.Y."/>
        </authorList>
    </citation>
    <scope>NUCLEOTIDE SEQUENCE</scope>
    <source>
        <strain evidence="10">JEL0318</strain>
    </source>
</reference>
<dbReference type="Proteomes" id="UP001212841">
    <property type="component" value="Unassembled WGS sequence"/>
</dbReference>
<dbReference type="PANTHER" id="PTHR38697">
    <property type="entry name" value="NUCLEAR PORE COMPLEX PROTEIN SIMILAR TO S. CEREVISIAE NUP2 (EUROFUNG)"/>
    <property type="match status" value="1"/>
</dbReference>
<feature type="compositionally biased region" description="Low complexity" evidence="8">
    <location>
        <begin position="589"/>
        <end position="613"/>
    </location>
</feature>
<feature type="compositionally biased region" description="Low complexity" evidence="8">
    <location>
        <begin position="69"/>
        <end position="90"/>
    </location>
</feature>
<keyword evidence="11" id="KW-1185">Reference proteome</keyword>
<organism evidence="10 11">
    <name type="scientific">Rhizophlyctis rosea</name>
    <dbReference type="NCBI Taxonomy" id="64517"/>
    <lineage>
        <taxon>Eukaryota</taxon>
        <taxon>Fungi</taxon>
        <taxon>Fungi incertae sedis</taxon>
        <taxon>Chytridiomycota</taxon>
        <taxon>Chytridiomycota incertae sedis</taxon>
        <taxon>Chytridiomycetes</taxon>
        <taxon>Rhizophlyctidales</taxon>
        <taxon>Rhizophlyctidaceae</taxon>
        <taxon>Rhizophlyctis</taxon>
    </lineage>
</organism>
<feature type="region of interest" description="Disordered" evidence="8">
    <location>
        <begin position="422"/>
        <end position="443"/>
    </location>
</feature>
<dbReference type="GO" id="GO:0005643">
    <property type="term" value="C:nuclear pore"/>
    <property type="evidence" value="ECO:0007669"/>
    <property type="project" value="UniProtKB-SubCell"/>
</dbReference>
<feature type="compositionally biased region" description="Acidic residues" evidence="8">
    <location>
        <begin position="658"/>
        <end position="667"/>
    </location>
</feature>
<feature type="region of interest" description="Disordered" evidence="8">
    <location>
        <begin position="483"/>
        <end position="510"/>
    </location>
</feature>
<evidence type="ECO:0000256" key="2">
    <source>
        <dbReference type="ARBA" id="ARBA00022448"/>
    </source>
</evidence>
<dbReference type="GO" id="GO:0051028">
    <property type="term" value="P:mRNA transport"/>
    <property type="evidence" value="ECO:0007669"/>
    <property type="project" value="UniProtKB-KW"/>
</dbReference>
<dbReference type="EMBL" id="JADGJD010000051">
    <property type="protein sequence ID" value="KAJ3055975.1"/>
    <property type="molecule type" value="Genomic_DNA"/>
</dbReference>
<gene>
    <name evidence="10" type="ORF">HK097_008584</name>
</gene>
<evidence type="ECO:0000256" key="3">
    <source>
        <dbReference type="ARBA" id="ARBA00022816"/>
    </source>
</evidence>
<proteinExistence type="predicted"/>
<keyword evidence="5" id="KW-0811">Translocation</keyword>
<evidence type="ECO:0000313" key="11">
    <source>
        <dbReference type="Proteomes" id="UP001212841"/>
    </source>
</evidence>
<evidence type="ECO:0000313" key="10">
    <source>
        <dbReference type="EMBL" id="KAJ3055975.1"/>
    </source>
</evidence>
<evidence type="ECO:0000256" key="8">
    <source>
        <dbReference type="SAM" id="MobiDB-lite"/>
    </source>
</evidence>
<keyword evidence="2" id="KW-0813">Transport</keyword>
<keyword evidence="3" id="KW-0509">mRNA transport</keyword>
<evidence type="ECO:0000256" key="6">
    <source>
        <dbReference type="ARBA" id="ARBA00023132"/>
    </source>
</evidence>
<feature type="region of interest" description="Disordered" evidence="8">
    <location>
        <begin position="638"/>
        <end position="685"/>
    </location>
</feature>
<evidence type="ECO:0000256" key="1">
    <source>
        <dbReference type="ARBA" id="ARBA00004567"/>
    </source>
</evidence>
<dbReference type="Pfam" id="PF00638">
    <property type="entry name" value="Ran_BP1"/>
    <property type="match status" value="1"/>
</dbReference>
<dbReference type="PANTHER" id="PTHR38697:SF1">
    <property type="entry name" value="NUCLEAR PORE COMPLEX PROTEIN SIMILAR TO S. CEREVISIAE NUP2 (EUROFUNG)"/>
    <property type="match status" value="1"/>
</dbReference>
<keyword evidence="4" id="KW-0653">Protein transport</keyword>
<protein>
    <recommendedName>
        <fullName evidence="9">RanBD1 domain-containing protein</fullName>
    </recommendedName>
</protein>
<dbReference type="InterPro" id="IPR000156">
    <property type="entry name" value="Ran_bind_dom"/>
</dbReference>
<dbReference type="CDD" id="cd13170">
    <property type="entry name" value="RanBD_NUP50"/>
    <property type="match status" value="1"/>
</dbReference>
<dbReference type="AlphaFoldDB" id="A0AAD5SI61"/>
<feature type="region of interest" description="Disordered" evidence="8">
    <location>
        <begin position="184"/>
        <end position="259"/>
    </location>
</feature>
<comment type="caution">
    <text evidence="10">The sequence shown here is derived from an EMBL/GenBank/DDBJ whole genome shotgun (WGS) entry which is preliminary data.</text>
</comment>
<evidence type="ECO:0000256" key="5">
    <source>
        <dbReference type="ARBA" id="ARBA00023010"/>
    </source>
</evidence>
<feature type="compositionally biased region" description="Polar residues" evidence="8">
    <location>
        <begin position="97"/>
        <end position="120"/>
    </location>
</feature>
<feature type="region of interest" description="Disordered" evidence="8">
    <location>
        <begin position="1"/>
        <end position="165"/>
    </location>
</feature>
<dbReference type="GO" id="GO:0015031">
    <property type="term" value="P:protein transport"/>
    <property type="evidence" value="ECO:0007669"/>
    <property type="project" value="UniProtKB-KW"/>
</dbReference>
<keyword evidence="7" id="KW-0539">Nucleus</keyword>
<feature type="compositionally biased region" description="Polar residues" evidence="8">
    <location>
        <begin position="25"/>
        <end position="36"/>
    </location>
</feature>
<comment type="subcellular location">
    <subcellularLocation>
        <location evidence="1">Nucleus</location>
        <location evidence="1">Nuclear pore complex</location>
    </subcellularLocation>
</comment>
<keyword evidence="6" id="KW-0906">Nuclear pore complex</keyword>
<evidence type="ECO:0000256" key="4">
    <source>
        <dbReference type="ARBA" id="ARBA00022927"/>
    </source>
</evidence>